<comment type="caution">
    <text evidence="2">The sequence shown here is derived from an EMBL/GenBank/DDBJ whole genome shotgun (WGS) entry which is preliminary data.</text>
</comment>
<evidence type="ECO:0000313" key="2">
    <source>
        <dbReference type="EMBL" id="GEC97767.1"/>
    </source>
</evidence>
<reference evidence="2 3" key="1">
    <citation type="submission" date="2019-06" db="EMBL/GenBank/DDBJ databases">
        <title>Whole genome shotgun sequence of Zoogloea ramigera NBRC 15342.</title>
        <authorList>
            <person name="Hosoyama A."/>
            <person name="Uohara A."/>
            <person name="Ohji S."/>
            <person name="Ichikawa N."/>
        </authorList>
    </citation>
    <scope>NUCLEOTIDE SEQUENCE [LARGE SCALE GENOMIC DNA]</scope>
    <source>
        <strain evidence="2 3">NBRC 15342</strain>
    </source>
</reference>
<dbReference type="EMBL" id="BJNV01000124">
    <property type="protein sequence ID" value="GEC97767.1"/>
    <property type="molecule type" value="Genomic_DNA"/>
</dbReference>
<name>A0A4Y4D3C9_ZOORA</name>
<gene>
    <name evidence="2" type="ORF">ZRA01_38400</name>
</gene>
<accession>A0A4Y4D3C9</accession>
<dbReference type="CDD" id="cd14505">
    <property type="entry name" value="CDKN3-like"/>
    <property type="match status" value="1"/>
</dbReference>
<protein>
    <submittedName>
        <fullName evidence="2">Protein phosphatase-like protein</fullName>
    </submittedName>
</protein>
<sequence length="191" mass="21294">MPEPRTPRTSKSHPLRIDVVQAHPGWGLIGMSLCPGKQQVDGLSGHWQRDLGVDLEHIRAWGASIVVSLVEHHEFAELGVEALPAEALRLGMAWRHLPIPDRQPPGLDFERRWAEVGAELFVALREGRRIFLHCKGGLGRTGTVAACLLREAGVGTTEAVAQVRLARQKTIETMEQERYVQAYTLKFAERL</sequence>
<dbReference type="SUPFAM" id="SSF52799">
    <property type="entry name" value="(Phosphotyrosine protein) phosphatases II"/>
    <property type="match status" value="1"/>
</dbReference>
<organism evidence="2 3">
    <name type="scientific">Zoogloea ramigera</name>
    <dbReference type="NCBI Taxonomy" id="350"/>
    <lineage>
        <taxon>Bacteria</taxon>
        <taxon>Pseudomonadati</taxon>
        <taxon>Pseudomonadota</taxon>
        <taxon>Betaproteobacteria</taxon>
        <taxon>Rhodocyclales</taxon>
        <taxon>Zoogloeaceae</taxon>
        <taxon>Zoogloea</taxon>
    </lineage>
</organism>
<keyword evidence="3" id="KW-1185">Reference proteome</keyword>
<proteinExistence type="predicted"/>
<dbReference type="AlphaFoldDB" id="A0A4Y4D3C9"/>
<dbReference type="InterPro" id="IPR050561">
    <property type="entry name" value="PTP"/>
</dbReference>
<dbReference type="RefSeq" id="WP_141355081.1">
    <property type="nucleotide sequence ID" value="NZ_BJNV01000124.1"/>
</dbReference>
<dbReference type="InterPro" id="IPR000387">
    <property type="entry name" value="Tyr_Pase_dom"/>
</dbReference>
<dbReference type="PROSITE" id="PS00383">
    <property type="entry name" value="TYR_PHOSPHATASE_1"/>
    <property type="match status" value="1"/>
</dbReference>
<dbReference type="PANTHER" id="PTHR23339">
    <property type="entry name" value="TYROSINE SPECIFIC PROTEIN PHOSPHATASE AND DUAL SPECIFICITY PROTEIN PHOSPHATASE"/>
    <property type="match status" value="1"/>
</dbReference>
<dbReference type="InterPro" id="IPR016130">
    <property type="entry name" value="Tyr_Pase_AS"/>
</dbReference>
<dbReference type="InterPro" id="IPR029021">
    <property type="entry name" value="Prot-tyrosine_phosphatase-like"/>
</dbReference>
<dbReference type="OrthoDB" id="9798107at2"/>
<dbReference type="Pfam" id="PF22785">
    <property type="entry name" value="Tc-R-P"/>
    <property type="match status" value="1"/>
</dbReference>
<dbReference type="PROSITE" id="PS50056">
    <property type="entry name" value="TYR_PHOSPHATASE_2"/>
    <property type="match status" value="1"/>
</dbReference>
<dbReference type="Gene3D" id="3.90.190.10">
    <property type="entry name" value="Protein tyrosine phosphatase superfamily"/>
    <property type="match status" value="1"/>
</dbReference>
<evidence type="ECO:0000259" key="1">
    <source>
        <dbReference type="PROSITE" id="PS50056"/>
    </source>
</evidence>
<dbReference type="FunFam" id="3.90.190.10:FF:000157">
    <property type="entry name" value="Protein-tyrosine phosphatase"/>
    <property type="match status" value="1"/>
</dbReference>
<dbReference type="Proteomes" id="UP000318422">
    <property type="component" value="Unassembled WGS sequence"/>
</dbReference>
<feature type="domain" description="Tyrosine specific protein phosphatases" evidence="1">
    <location>
        <begin position="107"/>
        <end position="178"/>
    </location>
</feature>
<evidence type="ECO:0000313" key="3">
    <source>
        <dbReference type="Proteomes" id="UP000318422"/>
    </source>
</evidence>